<evidence type="ECO:0000256" key="1">
    <source>
        <dbReference type="SAM" id="MobiDB-lite"/>
    </source>
</evidence>
<evidence type="ECO:0000313" key="4">
    <source>
        <dbReference type="Proteomes" id="UP000756346"/>
    </source>
</evidence>
<feature type="region of interest" description="Disordered" evidence="1">
    <location>
        <begin position="193"/>
        <end position="213"/>
    </location>
</feature>
<dbReference type="GO" id="GO:0009116">
    <property type="term" value="P:nucleoside metabolic process"/>
    <property type="evidence" value="ECO:0007669"/>
    <property type="project" value="InterPro"/>
</dbReference>
<dbReference type="GO" id="GO:0003824">
    <property type="term" value="F:catalytic activity"/>
    <property type="evidence" value="ECO:0007669"/>
    <property type="project" value="InterPro"/>
</dbReference>
<sequence>MATSQGDPAAILDPKDYAVVWIAPLEIEAKAALYMLDEPHQGRFAVDHGDEYVLHAGSMCGHNVVIATFPAGQEYGTGSAAALASQILKCFPHHWFGLLVGVAAGLPDLSCNPPRDIRLGDVLVSLPEGERAGIIAYDLGKETDDGFQPLRYGHVLTTTKPIVRSAIGRIKIQAPNDAAIFLPYYEKIRDREHANGTFTDPGQDRDRLYSANEGRPDELVERVQRPDSARTRVWYGPIGSGDKLLKNAQRRNELRDKYGVIGLEMEAAGTMNRIPVGVIRGVCDYGDQQKNKEWQPYAAAMAAAYAKAVLREIPPAKSTSSTDGTTRAMRSNESALPCYYIQLPQNARFTGRNTVLETLSQAFFTRAETRRMALVGLGGIGKTQIALRFAYDIKARQPDCSIFWVPVLSHGSVEQAYVEIARKLGVQKQTDDEDIKELVRQYLSSDKGGNWLFVVDNADDQELFFGSDDKAGVEEYLPEGENGLILLTTRSRYVAVQFAQSKIVDVEEMDSNEAILLLQKSLTQGQTPQDEALLEDLLIQLTYLPLAITQAAAYLNQTKVPIRKYLRLLRGAEKDAVRLLGREFRDSTRYRNSHNAIATTWIVSFEQILKSDPVAVDLLSFTACIEPKAIPQWIMPGSESEENEWAIGILCGYSFLARRGDNDIFDMHSLVHMATREWIKKQDRHERVAYDAIRRFNDIFPPSDHENRKRWRQCMPHAMRLLHDTQASETEHRYELVFHVGRCMHIDRRFKEAIRCFEDMWRWGKNGNTGERLSKEHIESWLASAYLNDRRIKEAIEMLEHIVSIRRETLDERDDSRLTSEHELARAYLNDRRIKEAIEMFEHVVAIRRETLDENDHSRLASEHSLAGAYLDDRRIKEAIEMFEHVVAIWRETLDEKDHSRLASEHMLAKAYLDDRRVKEAIEMLEHIVSIRRETLDEKDYSRLTSEHALAGAYLDDRRIKEAIEMFEPVVAIWRETLDEKDHSRLASEHALAGAYLNDRRIKEAIEMFEHVVAIWRETLDEKDYSRLTSEHELARAYLNDRRIKEAIEILEHVVAVEAHIYAEDDPERVLSVDLLADAYIQLESCNENMDSKSPVSDGDD</sequence>
<dbReference type="SUPFAM" id="SSF52540">
    <property type="entry name" value="P-loop containing nucleoside triphosphate hydrolases"/>
    <property type="match status" value="1"/>
</dbReference>
<dbReference type="InterPro" id="IPR053137">
    <property type="entry name" value="NLR-like"/>
</dbReference>
<accession>A0A9P8XS14</accession>
<dbReference type="AlphaFoldDB" id="A0A9P8XS14"/>
<dbReference type="InterPro" id="IPR027417">
    <property type="entry name" value="P-loop_NTPase"/>
</dbReference>
<dbReference type="InterPro" id="IPR011990">
    <property type="entry name" value="TPR-like_helical_dom_sf"/>
</dbReference>
<name>A0A9P8XS14_9PEZI</name>
<dbReference type="SUPFAM" id="SSF53167">
    <property type="entry name" value="Purine and uridine phosphorylases"/>
    <property type="match status" value="1"/>
</dbReference>
<dbReference type="Gene3D" id="1.25.40.10">
    <property type="entry name" value="Tetratricopeptide repeat domain"/>
    <property type="match status" value="2"/>
</dbReference>
<reference evidence="3" key="1">
    <citation type="journal article" date="2021" name="Nat. Commun.">
        <title>Genetic determinants of endophytism in the Arabidopsis root mycobiome.</title>
        <authorList>
            <person name="Mesny F."/>
            <person name="Miyauchi S."/>
            <person name="Thiergart T."/>
            <person name="Pickel B."/>
            <person name="Atanasova L."/>
            <person name="Karlsson M."/>
            <person name="Huettel B."/>
            <person name="Barry K.W."/>
            <person name="Haridas S."/>
            <person name="Chen C."/>
            <person name="Bauer D."/>
            <person name="Andreopoulos W."/>
            <person name="Pangilinan J."/>
            <person name="LaButti K."/>
            <person name="Riley R."/>
            <person name="Lipzen A."/>
            <person name="Clum A."/>
            <person name="Drula E."/>
            <person name="Henrissat B."/>
            <person name="Kohler A."/>
            <person name="Grigoriev I.V."/>
            <person name="Martin F.M."/>
            <person name="Hacquard S."/>
        </authorList>
    </citation>
    <scope>NUCLEOTIDE SEQUENCE</scope>
    <source>
        <strain evidence="3">MPI-CAGE-CH-0230</strain>
    </source>
</reference>
<dbReference type="GeneID" id="70181581"/>
<dbReference type="OrthoDB" id="5086500at2759"/>
<dbReference type="SUPFAM" id="SSF48452">
    <property type="entry name" value="TPR-like"/>
    <property type="match status" value="3"/>
</dbReference>
<dbReference type="Gene3D" id="3.40.50.1580">
    <property type="entry name" value="Nucleoside phosphorylase domain"/>
    <property type="match status" value="1"/>
</dbReference>
<dbReference type="Gene3D" id="3.40.50.300">
    <property type="entry name" value="P-loop containing nucleotide triphosphate hydrolases"/>
    <property type="match status" value="1"/>
</dbReference>
<organism evidence="3 4">
    <name type="scientific">Microdochium trichocladiopsis</name>
    <dbReference type="NCBI Taxonomy" id="1682393"/>
    <lineage>
        <taxon>Eukaryota</taxon>
        <taxon>Fungi</taxon>
        <taxon>Dikarya</taxon>
        <taxon>Ascomycota</taxon>
        <taxon>Pezizomycotina</taxon>
        <taxon>Sordariomycetes</taxon>
        <taxon>Xylariomycetidae</taxon>
        <taxon>Xylariales</taxon>
        <taxon>Microdochiaceae</taxon>
        <taxon>Microdochium</taxon>
    </lineage>
</organism>
<dbReference type="EMBL" id="JAGTJQ010000021">
    <property type="protein sequence ID" value="KAH7007971.1"/>
    <property type="molecule type" value="Genomic_DNA"/>
</dbReference>
<evidence type="ECO:0000259" key="2">
    <source>
        <dbReference type="Pfam" id="PF00931"/>
    </source>
</evidence>
<evidence type="ECO:0000313" key="3">
    <source>
        <dbReference type="EMBL" id="KAH7007971.1"/>
    </source>
</evidence>
<comment type="caution">
    <text evidence="3">The sequence shown here is derived from an EMBL/GenBank/DDBJ whole genome shotgun (WGS) entry which is preliminary data.</text>
</comment>
<dbReference type="Pfam" id="PF00931">
    <property type="entry name" value="NB-ARC"/>
    <property type="match status" value="1"/>
</dbReference>
<dbReference type="Proteomes" id="UP000756346">
    <property type="component" value="Unassembled WGS sequence"/>
</dbReference>
<dbReference type="GO" id="GO:0043531">
    <property type="term" value="F:ADP binding"/>
    <property type="evidence" value="ECO:0007669"/>
    <property type="project" value="InterPro"/>
</dbReference>
<dbReference type="InterPro" id="IPR035994">
    <property type="entry name" value="Nucleoside_phosphorylase_sf"/>
</dbReference>
<dbReference type="PANTHER" id="PTHR46082">
    <property type="entry name" value="ATP/GTP-BINDING PROTEIN-RELATED"/>
    <property type="match status" value="1"/>
</dbReference>
<gene>
    <name evidence="3" type="ORF">B0I36DRAFT_300755</name>
</gene>
<feature type="domain" description="NB-ARC" evidence="2">
    <location>
        <begin position="354"/>
        <end position="523"/>
    </location>
</feature>
<dbReference type="InterPro" id="IPR002182">
    <property type="entry name" value="NB-ARC"/>
</dbReference>
<keyword evidence="4" id="KW-1185">Reference proteome</keyword>
<proteinExistence type="predicted"/>
<dbReference type="Pfam" id="PF13424">
    <property type="entry name" value="TPR_12"/>
    <property type="match status" value="3"/>
</dbReference>
<dbReference type="RefSeq" id="XP_046003759.1">
    <property type="nucleotide sequence ID" value="XM_046152035.1"/>
</dbReference>
<feature type="compositionally biased region" description="Basic and acidic residues" evidence="1">
    <location>
        <begin position="202"/>
        <end position="213"/>
    </location>
</feature>
<protein>
    <recommendedName>
        <fullName evidence="2">NB-ARC domain-containing protein</fullName>
    </recommendedName>
</protein>
<dbReference type="PANTHER" id="PTHR46082:SF11">
    <property type="entry name" value="AAA+ ATPASE DOMAIN-CONTAINING PROTEIN-RELATED"/>
    <property type="match status" value="1"/>
</dbReference>